<keyword evidence="2" id="KW-0813">Transport</keyword>
<dbReference type="Pfam" id="PF00005">
    <property type="entry name" value="ABC_tran"/>
    <property type="match status" value="1"/>
</dbReference>
<evidence type="ECO:0000313" key="6">
    <source>
        <dbReference type="EMBL" id="TCO59596.1"/>
    </source>
</evidence>
<dbReference type="OrthoDB" id="9804819at2"/>
<dbReference type="InterPro" id="IPR027417">
    <property type="entry name" value="P-loop_NTPase"/>
</dbReference>
<dbReference type="SUPFAM" id="SSF52540">
    <property type="entry name" value="P-loop containing nucleoside triphosphate hydrolases"/>
    <property type="match status" value="1"/>
</dbReference>
<dbReference type="InterPro" id="IPR003593">
    <property type="entry name" value="AAA+_ATPase"/>
</dbReference>
<evidence type="ECO:0000256" key="3">
    <source>
        <dbReference type="ARBA" id="ARBA00022741"/>
    </source>
</evidence>
<dbReference type="PROSITE" id="PS50893">
    <property type="entry name" value="ABC_TRANSPORTER_2"/>
    <property type="match status" value="1"/>
</dbReference>
<evidence type="ECO:0000259" key="5">
    <source>
        <dbReference type="PROSITE" id="PS50893"/>
    </source>
</evidence>
<keyword evidence="3" id="KW-0547">Nucleotide-binding</keyword>
<comment type="caution">
    <text evidence="6">The sequence shown here is derived from an EMBL/GenBank/DDBJ whole genome shotgun (WGS) entry which is preliminary data.</text>
</comment>
<proteinExistence type="inferred from homology"/>
<sequence>MNGVLVRTECLVRDYGNGAGLHGVDLAVPHGGVYGLVGPNGAGKTTLLSILAGLRRADAGRLDLAVGRDRIAMCPDTPQFEPWLTAAEVVGQSLGLVGRDAGPDGTRIADALADLGLANAANRRVGGFSRGMTQRLGLAVALVLDPELLILDEPTSALDPVGRAEVLTLVARLGRTRTVIFSSHILGDVQRVADTVGILARGRLLRQGPVGELIEQFVRPTWELRVRGDADRLCEFLHAQNWVTAVHARHDGALRVEATDRDTGERHLPAAISATGAALVDLNPVDADLESVFLALTGATA</sequence>
<evidence type="ECO:0000256" key="2">
    <source>
        <dbReference type="ARBA" id="ARBA00022448"/>
    </source>
</evidence>
<comment type="similarity">
    <text evidence="1">Belongs to the ABC transporter superfamily.</text>
</comment>
<name>A0A4R2JQW3_9PSEU</name>
<keyword evidence="7" id="KW-1185">Reference proteome</keyword>
<accession>A0A4R2JQW3</accession>
<keyword evidence="4 6" id="KW-0067">ATP-binding</keyword>
<dbReference type="PANTHER" id="PTHR43335">
    <property type="entry name" value="ABC TRANSPORTER, ATP-BINDING PROTEIN"/>
    <property type="match status" value="1"/>
</dbReference>
<feature type="domain" description="ABC transporter" evidence="5">
    <location>
        <begin position="6"/>
        <end position="226"/>
    </location>
</feature>
<dbReference type="RefSeq" id="WP_132117613.1">
    <property type="nucleotide sequence ID" value="NZ_SLWS01000004.1"/>
</dbReference>
<organism evidence="6 7">
    <name type="scientific">Actinocrispum wychmicini</name>
    <dbReference type="NCBI Taxonomy" id="1213861"/>
    <lineage>
        <taxon>Bacteria</taxon>
        <taxon>Bacillati</taxon>
        <taxon>Actinomycetota</taxon>
        <taxon>Actinomycetes</taxon>
        <taxon>Pseudonocardiales</taxon>
        <taxon>Pseudonocardiaceae</taxon>
        <taxon>Actinocrispum</taxon>
    </lineage>
</organism>
<gene>
    <name evidence="6" type="ORF">EV192_104439</name>
</gene>
<dbReference type="GO" id="GO:0016887">
    <property type="term" value="F:ATP hydrolysis activity"/>
    <property type="evidence" value="ECO:0007669"/>
    <property type="project" value="InterPro"/>
</dbReference>
<evidence type="ECO:0000313" key="7">
    <source>
        <dbReference type="Proteomes" id="UP000295680"/>
    </source>
</evidence>
<dbReference type="InterPro" id="IPR003439">
    <property type="entry name" value="ABC_transporter-like_ATP-bd"/>
</dbReference>
<dbReference type="SMART" id="SM00382">
    <property type="entry name" value="AAA"/>
    <property type="match status" value="1"/>
</dbReference>
<dbReference type="Proteomes" id="UP000295680">
    <property type="component" value="Unassembled WGS sequence"/>
</dbReference>
<dbReference type="GO" id="GO:0005524">
    <property type="term" value="F:ATP binding"/>
    <property type="evidence" value="ECO:0007669"/>
    <property type="project" value="UniProtKB-KW"/>
</dbReference>
<dbReference type="Gene3D" id="3.40.50.300">
    <property type="entry name" value="P-loop containing nucleotide triphosphate hydrolases"/>
    <property type="match status" value="1"/>
</dbReference>
<dbReference type="AlphaFoldDB" id="A0A4R2JQW3"/>
<evidence type="ECO:0000256" key="4">
    <source>
        <dbReference type="ARBA" id="ARBA00022840"/>
    </source>
</evidence>
<evidence type="ECO:0000256" key="1">
    <source>
        <dbReference type="ARBA" id="ARBA00005417"/>
    </source>
</evidence>
<dbReference type="EMBL" id="SLWS01000004">
    <property type="protein sequence ID" value="TCO59596.1"/>
    <property type="molecule type" value="Genomic_DNA"/>
</dbReference>
<protein>
    <submittedName>
        <fullName evidence="6">ABC-2 type transport system ATP-binding protein</fullName>
    </submittedName>
</protein>
<reference evidence="6 7" key="1">
    <citation type="submission" date="2019-03" db="EMBL/GenBank/DDBJ databases">
        <title>Genomic Encyclopedia of Type Strains, Phase IV (KMG-IV): sequencing the most valuable type-strain genomes for metagenomic binning, comparative biology and taxonomic classification.</title>
        <authorList>
            <person name="Goeker M."/>
        </authorList>
    </citation>
    <scope>NUCLEOTIDE SEQUENCE [LARGE SCALE GENOMIC DNA]</scope>
    <source>
        <strain evidence="6 7">DSM 45934</strain>
    </source>
</reference>